<evidence type="ECO:0008006" key="4">
    <source>
        <dbReference type="Google" id="ProtNLM"/>
    </source>
</evidence>
<evidence type="ECO:0000313" key="2">
    <source>
        <dbReference type="EMBL" id="KAF4754958.1"/>
    </source>
</evidence>
<dbReference type="AlphaFoldDB" id="A0A7J6UCV4"/>
<evidence type="ECO:0000256" key="1">
    <source>
        <dbReference type="SAM" id="SignalP"/>
    </source>
</evidence>
<protein>
    <recommendedName>
        <fullName evidence="4">Chitinase</fullName>
    </recommendedName>
</protein>
<dbReference type="Proteomes" id="UP000574390">
    <property type="component" value="Unassembled WGS sequence"/>
</dbReference>
<keyword evidence="1" id="KW-0732">Signal</keyword>
<comment type="caution">
    <text evidence="2">The sequence shown here is derived from an EMBL/GenBank/DDBJ whole genome shotgun (WGS) entry which is preliminary data.</text>
</comment>
<feature type="chain" id="PRO_5029556337" description="Chitinase" evidence="1">
    <location>
        <begin position="23"/>
        <end position="336"/>
    </location>
</feature>
<accession>A0A7J6UCV4</accession>
<sequence length="336" mass="38253">MWTTLKIVSLSLLGLIISSVRSSSSLVHDLEFYKAIDAPWYRLEEPKSIGGSESGPVVKFTWDFYFNYLTDMGVRNFLLGGYTVKQSKVDRVFQFYPPWDKAGFKALKERIKAKGGNILADLGIYTDRTFDKTAFLESVRKFIEDYPVDGFHLGLHHAHSNAARSLRKVLKAIRRQKLHCSFWFFSTDWQIVKDRRLGRIADTYFVLLWPLYDAFESVFNTDNFAEEAIKNVTLAGVRRSKLALTIPLIATVTNGARTGYSFAIFDFKGDPEGNGSVTISPHESLYFFSQTRAMDKITLARKHGLHGIALQGSNDKRADLHPWDPRSLLYALVMNI</sequence>
<dbReference type="EMBL" id="JABANM010001039">
    <property type="protein sequence ID" value="KAF4754958.1"/>
    <property type="molecule type" value="Genomic_DNA"/>
</dbReference>
<evidence type="ECO:0000313" key="3">
    <source>
        <dbReference type="Proteomes" id="UP000574390"/>
    </source>
</evidence>
<feature type="signal peptide" evidence="1">
    <location>
        <begin position="1"/>
        <end position="22"/>
    </location>
</feature>
<name>A0A7J6UCV4_PEROL</name>
<organism evidence="2 3">
    <name type="scientific">Perkinsus olseni</name>
    <name type="common">Perkinsus atlanticus</name>
    <dbReference type="NCBI Taxonomy" id="32597"/>
    <lineage>
        <taxon>Eukaryota</taxon>
        <taxon>Sar</taxon>
        <taxon>Alveolata</taxon>
        <taxon>Perkinsozoa</taxon>
        <taxon>Perkinsea</taxon>
        <taxon>Perkinsida</taxon>
        <taxon>Perkinsidae</taxon>
        <taxon>Perkinsus</taxon>
    </lineage>
</organism>
<gene>
    <name evidence="2" type="ORF">FOZ62_031367</name>
</gene>
<dbReference type="SUPFAM" id="SSF51445">
    <property type="entry name" value="(Trans)glycosidases"/>
    <property type="match status" value="1"/>
</dbReference>
<dbReference type="InterPro" id="IPR017853">
    <property type="entry name" value="GH"/>
</dbReference>
<proteinExistence type="predicted"/>
<reference evidence="2 3" key="1">
    <citation type="submission" date="2020-04" db="EMBL/GenBank/DDBJ databases">
        <title>Perkinsus olseni comparative genomics.</title>
        <authorList>
            <person name="Bogema D.R."/>
        </authorList>
    </citation>
    <scope>NUCLEOTIDE SEQUENCE [LARGE SCALE GENOMIC DNA]</scope>
    <source>
        <strain evidence="2">ATCC PRA-205</strain>
    </source>
</reference>